<feature type="compositionally biased region" description="Basic and acidic residues" evidence="6">
    <location>
        <begin position="33"/>
        <end position="44"/>
    </location>
</feature>
<dbReference type="NCBIfam" id="TIGR00765">
    <property type="entry name" value="yihY_not_rbn"/>
    <property type="match status" value="1"/>
</dbReference>
<dbReference type="PANTHER" id="PTHR30213">
    <property type="entry name" value="INNER MEMBRANE PROTEIN YHJD"/>
    <property type="match status" value="1"/>
</dbReference>
<evidence type="ECO:0000256" key="5">
    <source>
        <dbReference type="ARBA" id="ARBA00023136"/>
    </source>
</evidence>
<organism evidence="8 9">
    <name type="scientific">Paracoccus stylophorae</name>
    <dbReference type="NCBI Taxonomy" id="659350"/>
    <lineage>
        <taxon>Bacteria</taxon>
        <taxon>Pseudomonadati</taxon>
        <taxon>Pseudomonadota</taxon>
        <taxon>Alphaproteobacteria</taxon>
        <taxon>Rhodobacterales</taxon>
        <taxon>Paracoccaceae</taxon>
        <taxon>Paracoccus</taxon>
    </lineage>
</organism>
<feature type="transmembrane region" description="Helical" evidence="7">
    <location>
        <begin position="189"/>
        <end position="219"/>
    </location>
</feature>
<gene>
    <name evidence="8" type="ORF">JHW45_07860</name>
</gene>
<dbReference type="PANTHER" id="PTHR30213:SF0">
    <property type="entry name" value="UPF0761 MEMBRANE PROTEIN YIHY"/>
    <property type="match status" value="1"/>
</dbReference>
<dbReference type="EMBL" id="CP067134">
    <property type="protein sequence ID" value="WCR12226.1"/>
    <property type="molecule type" value="Genomic_DNA"/>
</dbReference>
<keyword evidence="9" id="KW-1185">Reference proteome</keyword>
<feature type="transmembrane region" description="Helical" evidence="7">
    <location>
        <begin position="297"/>
        <end position="321"/>
    </location>
</feature>
<feature type="transmembrane region" description="Helical" evidence="7">
    <location>
        <begin position="263"/>
        <end position="285"/>
    </location>
</feature>
<proteinExistence type="predicted"/>
<evidence type="ECO:0000256" key="6">
    <source>
        <dbReference type="SAM" id="MobiDB-lite"/>
    </source>
</evidence>
<evidence type="ECO:0000313" key="9">
    <source>
        <dbReference type="Proteomes" id="UP001218412"/>
    </source>
</evidence>
<reference evidence="8 9" key="1">
    <citation type="submission" date="2021-01" db="EMBL/GenBank/DDBJ databases">
        <title>Biogeographic distribution of Paracoccus.</title>
        <authorList>
            <person name="Hollensteiner J."/>
            <person name="Leineberger J."/>
            <person name="Brinkhoff T."/>
            <person name="Daniel R."/>
        </authorList>
    </citation>
    <scope>NUCLEOTIDE SEQUENCE [LARGE SCALE GENOMIC DNA]</scope>
    <source>
        <strain evidence="8 9">LMG25392</strain>
    </source>
</reference>
<feature type="transmembrane region" description="Helical" evidence="7">
    <location>
        <begin position="80"/>
        <end position="106"/>
    </location>
</feature>
<feature type="transmembrane region" description="Helical" evidence="7">
    <location>
        <begin position="151"/>
        <end position="177"/>
    </location>
</feature>
<comment type="subcellular location">
    <subcellularLocation>
        <location evidence="1">Cell membrane</location>
        <topology evidence="1">Multi-pass membrane protein</topology>
    </subcellularLocation>
</comment>
<keyword evidence="2" id="KW-1003">Cell membrane</keyword>
<accession>A0ABY7SYX8</accession>
<protein>
    <submittedName>
        <fullName evidence="8">YihY/virulence factor BrkB family protein</fullName>
    </submittedName>
</protein>
<dbReference type="InterPro" id="IPR017039">
    <property type="entry name" value="Virul_fac_BrkB"/>
</dbReference>
<evidence type="ECO:0000256" key="3">
    <source>
        <dbReference type="ARBA" id="ARBA00022692"/>
    </source>
</evidence>
<keyword evidence="3 7" id="KW-0812">Transmembrane</keyword>
<sequence>MAENNAPGVYRALFGELDDDTRRRFGLPVPDRTSARDEQTMSRDPKRKKPVSLWQLRGGDVVAIVKSTVQQIGEDRVTAVAGGVTFFGLLSLFPAITAFVSIYGLAADPATITRHLDMLDKLLPQGALDIIRTQVESIASSPDAALSMAGIVGLLVAIYSANGGMKALLSALNVAFFQTETRGFLRLNLVAMGFTLGGLVMLALMLGVVAVIPILLQWIPLPEDSRNLVSLLRWPILFVVLLLALAAVYRWGPAVPNSRWRWISPGALFAGVALVVASMLFSWYASNFANYNETYGSLGAAIGLMMWLWLSATIILIGAELNSEIERHMRRMAGVESPGPRDAVSGGGA</sequence>
<keyword evidence="5 7" id="KW-0472">Membrane</keyword>
<evidence type="ECO:0000256" key="2">
    <source>
        <dbReference type="ARBA" id="ARBA00022475"/>
    </source>
</evidence>
<evidence type="ECO:0000313" key="8">
    <source>
        <dbReference type="EMBL" id="WCR12226.1"/>
    </source>
</evidence>
<keyword evidence="4 7" id="KW-1133">Transmembrane helix</keyword>
<feature type="transmembrane region" description="Helical" evidence="7">
    <location>
        <begin position="231"/>
        <end position="251"/>
    </location>
</feature>
<dbReference type="Pfam" id="PF03631">
    <property type="entry name" value="Virul_fac_BrkB"/>
    <property type="match status" value="1"/>
</dbReference>
<evidence type="ECO:0000256" key="7">
    <source>
        <dbReference type="SAM" id="Phobius"/>
    </source>
</evidence>
<evidence type="ECO:0000256" key="1">
    <source>
        <dbReference type="ARBA" id="ARBA00004651"/>
    </source>
</evidence>
<dbReference type="Proteomes" id="UP001218412">
    <property type="component" value="Chromosome"/>
</dbReference>
<feature type="region of interest" description="Disordered" evidence="6">
    <location>
        <begin position="24"/>
        <end position="49"/>
    </location>
</feature>
<dbReference type="RefSeq" id="WP_272860334.1">
    <property type="nucleotide sequence ID" value="NZ_CP067134.1"/>
</dbReference>
<evidence type="ECO:0000256" key="4">
    <source>
        <dbReference type="ARBA" id="ARBA00022989"/>
    </source>
</evidence>
<name>A0ABY7SYX8_9RHOB</name>